<comment type="caution">
    <text evidence="2">The sequence shown here is derived from an EMBL/GenBank/DDBJ whole genome shotgun (WGS) entry which is preliminary data.</text>
</comment>
<evidence type="ECO:0000313" key="3">
    <source>
        <dbReference type="Proteomes" id="UP001215712"/>
    </source>
</evidence>
<dbReference type="Pfam" id="PF01636">
    <property type="entry name" value="APH"/>
    <property type="match status" value="1"/>
</dbReference>
<keyword evidence="3" id="KW-1185">Reference proteome</keyword>
<name>A0AAD6MV17_9EURO</name>
<organism evidence="2 3">
    <name type="scientific">Penicillium malachiteum</name>
    <dbReference type="NCBI Taxonomy" id="1324776"/>
    <lineage>
        <taxon>Eukaryota</taxon>
        <taxon>Fungi</taxon>
        <taxon>Dikarya</taxon>
        <taxon>Ascomycota</taxon>
        <taxon>Pezizomycotina</taxon>
        <taxon>Eurotiomycetes</taxon>
        <taxon>Eurotiomycetidae</taxon>
        <taxon>Eurotiales</taxon>
        <taxon>Aspergillaceae</taxon>
        <taxon>Penicillium</taxon>
    </lineage>
</organism>
<dbReference type="InterPro" id="IPR002575">
    <property type="entry name" value="Aminoglycoside_PTrfase"/>
</dbReference>
<dbReference type="InterPro" id="IPR011009">
    <property type="entry name" value="Kinase-like_dom_sf"/>
</dbReference>
<reference evidence="2" key="2">
    <citation type="submission" date="2023-01" db="EMBL/GenBank/DDBJ databases">
        <authorList>
            <person name="Petersen C."/>
        </authorList>
    </citation>
    <scope>NUCLEOTIDE SEQUENCE</scope>
    <source>
        <strain evidence="2">IBT 17514</strain>
    </source>
</reference>
<dbReference type="SUPFAM" id="SSF56112">
    <property type="entry name" value="Protein kinase-like (PK-like)"/>
    <property type="match status" value="1"/>
</dbReference>
<feature type="domain" description="Aminoglycoside phosphotransferase" evidence="1">
    <location>
        <begin position="182"/>
        <end position="235"/>
    </location>
</feature>
<dbReference type="AlphaFoldDB" id="A0AAD6MV17"/>
<reference evidence="2" key="1">
    <citation type="journal article" date="2023" name="IMA Fungus">
        <title>Comparative genomic study of the Penicillium genus elucidates a diverse pangenome and 15 lateral gene transfer events.</title>
        <authorList>
            <person name="Petersen C."/>
            <person name="Sorensen T."/>
            <person name="Nielsen M.R."/>
            <person name="Sondergaard T.E."/>
            <person name="Sorensen J.L."/>
            <person name="Fitzpatrick D.A."/>
            <person name="Frisvad J.C."/>
            <person name="Nielsen K.L."/>
        </authorList>
    </citation>
    <scope>NUCLEOTIDE SEQUENCE</scope>
    <source>
        <strain evidence="2">IBT 17514</strain>
    </source>
</reference>
<evidence type="ECO:0000259" key="1">
    <source>
        <dbReference type="Pfam" id="PF01636"/>
    </source>
</evidence>
<protein>
    <recommendedName>
        <fullName evidence="1">Aminoglycoside phosphotransferase domain-containing protein</fullName>
    </recommendedName>
</protein>
<accession>A0AAD6MV17</accession>
<gene>
    <name evidence="2" type="ORF">N7493_006946</name>
</gene>
<evidence type="ECO:0000313" key="2">
    <source>
        <dbReference type="EMBL" id="KAJ5720068.1"/>
    </source>
</evidence>
<dbReference type="Proteomes" id="UP001215712">
    <property type="component" value="Unassembled WGS sequence"/>
</dbReference>
<dbReference type="EMBL" id="JAQJAN010000009">
    <property type="protein sequence ID" value="KAJ5720068.1"/>
    <property type="molecule type" value="Genomic_DNA"/>
</dbReference>
<proteinExistence type="predicted"/>
<sequence length="291" mass="33186">MEQWEEHERDIINRFFHEEVPEAFGNKFPMCFCTEQACIGYAKAIMKTDDIAPVKNQGSNSFTLRGSTTVVQFRLKSFNLDVLKLATMIYGELVPEVTEHEWFLLPTYSSKLIPGQLHLLQSFPAEFLLEREKQTVTELGAFVARTAFFEQPKTLLENNSWTKSAPGMLDLLAENPSLEINAPELLDMVRDLQLNVDLLETLPMVLTHHDFSQVNILVSEAGNVTGVLDVDEARIEAFGMCIWGLYEGFFGSMEDGRWSFYEEMPLLADAFWGSLWANVPSNLKQRGMEKR</sequence>